<dbReference type="GO" id="GO:0055085">
    <property type="term" value="P:transmembrane transport"/>
    <property type="evidence" value="ECO:0007669"/>
    <property type="project" value="InterPro"/>
</dbReference>
<dbReference type="InterPro" id="IPR035906">
    <property type="entry name" value="MetI-like_sf"/>
</dbReference>
<feature type="transmembrane region" description="Helical" evidence="7">
    <location>
        <begin position="76"/>
        <end position="100"/>
    </location>
</feature>
<keyword evidence="10" id="KW-1185">Reference proteome</keyword>
<dbReference type="SUPFAM" id="SSF161098">
    <property type="entry name" value="MetI-like"/>
    <property type="match status" value="1"/>
</dbReference>
<organism evidence="9 10">
    <name type="scientific">Cohnella terricola</name>
    <dbReference type="NCBI Taxonomy" id="1289167"/>
    <lineage>
        <taxon>Bacteria</taxon>
        <taxon>Bacillati</taxon>
        <taxon>Bacillota</taxon>
        <taxon>Bacilli</taxon>
        <taxon>Bacillales</taxon>
        <taxon>Paenibacillaceae</taxon>
        <taxon>Cohnella</taxon>
    </lineage>
</organism>
<dbReference type="Proteomes" id="UP000316330">
    <property type="component" value="Unassembled WGS sequence"/>
</dbReference>
<dbReference type="PROSITE" id="PS50928">
    <property type="entry name" value="ABC_TM1"/>
    <property type="match status" value="1"/>
</dbReference>
<evidence type="ECO:0000256" key="3">
    <source>
        <dbReference type="ARBA" id="ARBA00022475"/>
    </source>
</evidence>
<feature type="transmembrane region" description="Helical" evidence="7">
    <location>
        <begin position="12"/>
        <end position="34"/>
    </location>
</feature>
<dbReference type="PANTHER" id="PTHR43744">
    <property type="entry name" value="ABC TRANSPORTER PERMEASE PROTEIN MG189-RELATED-RELATED"/>
    <property type="match status" value="1"/>
</dbReference>
<gene>
    <name evidence="9" type="ORF">FPZ45_21475</name>
</gene>
<keyword evidence="6 7" id="KW-0472">Membrane</keyword>
<evidence type="ECO:0000259" key="8">
    <source>
        <dbReference type="PROSITE" id="PS50928"/>
    </source>
</evidence>
<dbReference type="InterPro" id="IPR000515">
    <property type="entry name" value="MetI-like"/>
</dbReference>
<evidence type="ECO:0000256" key="5">
    <source>
        <dbReference type="ARBA" id="ARBA00022989"/>
    </source>
</evidence>
<sequence>MENSIKRPWSEKIYIGAVYVTLIVSGILCLFPFLNVLAKSFSSNWAIISGKVGLLPVAFTMENVMFVIRDRLFQNAFLISVFVTVVGSLGAVVFTAVSAYPLSKKHLPGIKFILLLYIFTMLFKGGLVPTYLLVKNLHLMDNLGSLILPALINVFNLLLMKNYYESLPESLEESAKLDGASNLRIVLSIIIPISAPVFATISLFYAVYFWSDWFHPMLYLNDPSLKPLQLYLRDIMLQASDENLLNQDIDALLNLSPEGIRNATIIVSTIPILLVYPMLQKYFTKGILIGSVKG</sequence>
<dbReference type="EMBL" id="VNJJ01000017">
    <property type="protein sequence ID" value="TVX96279.1"/>
    <property type="molecule type" value="Genomic_DNA"/>
</dbReference>
<dbReference type="AlphaFoldDB" id="A0A559J8R1"/>
<evidence type="ECO:0000256" key="7">
    <source>
        <dbReference type="RuleBase" id="RU363032"/>
    </source>
</evidence>
<protein>
    <submittedName>
        <fullName evidence="9">Carbohydrate ABC transporter permease</fullName>
    </submittedName>
</protein>
<dbReference type="RefSeq" id="WP_144706355.1">
    <property type="nucleotide sequence ID" value="NZ_VNJJ01000017.1"/>
</dbReference>
<accession>A0A559J8R1</accession>
<evidence type="ECO:0000313" key="10">
    <source>
        <dbReference type="Proteomes" id="UP000316330"/>
    </source>
</evidence>
<evidence type="ECO:0000256" key="4">
    <source>
        <dbReference type="ARBA" id="ARBA00022692"/>
    </source>
</evidence>
<dbReference type="GO" id="GO:0005886">
    <property type="term" value="C:plasma membrane"/>
    <property type="evidence" value="ECO:0007669"/>
    <property type="project" value="UniProtKB-SubCell"/>
</dbReference>
<evidence type="ECO:0000256" key="6">
    <source>
        <dbReference type="ARBA" id="ARBA00023136"/>
    </source>
</evidence>
<keyword evidence="4 7" id="KW-0812">Transmembrane</keyword>
<feature type="transmembrane region" description="Helical" evidence="7">
    <location>
        <begin position="260"/>
        <end position="279"/>
    </location>
</feature>
<evidence type="ECO:0000313" key="9">
    <source>
        <dbReference type="EMBL" id="TVX96279.1"/>
    </source>
</evidence>
<proteinExistence type="inferred from homology"/>
<evidence type="ECO:0000256" key="2">
    <source>
        <dbReference type="ARBA" id="ARBA00022448"/>
    </source>
</evidence>
<feature type="domain" description="ABC transmembrane type-1" evidence="8">
    <location>
        <begin position="77"/>
        <end position="279"/>
    </location>
</feature>
<dbReference type="CDD" id="cd06261">
    <property type="entry name" value="TM_PBP2"/>
    <property type="match status" value="1"/>
</dbReference>
<dbReference type="Pfam" id="PF00528">
    <property type="entry name" value="BPD_transp_1"/>
    <property type="match status" value="1"/>
</dbReference>
<comment type="subcellular location">
    <subcellularLocation>
        <location evidence="1 7">Cell membrane</location>
        <topology evidence="1 7">Multi-pass membrane protein</topology>
    </subcellularLocation>
</comment>
<comment type="caution">
    <text evidence="9">The sequence shown here is derived from an EMBL/GenBank/DDBJ whole genome shotgun (WGS) entry which is preliminary data.</text>
</comment>
<reference evidence="9 10" key="1">
    <citation type="submission" date="2019-07" db="EMBL/GenBank/DDBJ databases">
        <authorList>
            <person name="Kim J."/>
        </authorList>
    </citation>
    <scope>NUCLEOTIDE SEQUENCE [LARGE SCALE GENOMIC DNA]</scope>
    <source>
        <strain evidence="9 10">G13</strain>
    </source>
</reference>
<name>A0A559J8R1_9BACL</name>
<feature type="transmembrane region" description="Helical" evidence="7">
    <location>
        <begin position="112"/>
        <end position="134"/>
    </location>
</feature>
<evidence type="ECO:0000256" key="1">
    <source>
        <dbReference type="ARBA" id="ARBA00004651"/>
    </source>
</evidence>
<dbReference type="PANTHER" id="PTHR43744:SF9">
    <property type="entry name" value="POLYGALACTURONAN_RHAMNOGALACTURONAN TRANSPORT SYSTEM PERMEASE PROTEIN YTCP"/>
    <property type="match status" value="1"/>
</dbReference>
<feature type="transmembrane region" description="Helical" evidence="7">
    <location>
        <begin position="185"/>
        <end position="210"/>
    </location>
</feature>
<dbReference type="OrthoDB" id="9810086at2"/>
<keyword evidence="2 7" id="KW-0813">Transport</keyword>
<dbReference type="Gene3D" id="1.10.3720.10">
    <property type="entry name" value="MetI-like"/>
    <property type="match status" value="1"/>
</dbReference>
<keyword evidence="5 7" id="KW-1133">Transmembrane helix</keyword>
<keyword evidence="3" id="KW-1003">Cell membrane</keyword>
<comment type="similarity">
    <text evidence="7">Belongs to the binding-protein-dependent transport system permease family.</text>
</comment>